<dbReference type="OrthoDB" id="7183688at2"/>
<reference evidence="1 2" key="1">
    <citation type="submission" date="2015-03" db="EMBL/GenBank/DDBJ databases">
        <title>Draft genome sequence of Elstera litoralis.</title>
        <authorList>
            <person name="Rahalkar M.C."/>
            <person name="Dhakephalkar P.K."/>
            <person name="Pore S.D."/>
            <person name="Arora P."/>
            <person name="Kapse N.G."/>
            <person name="Pandit P.S."/>
        </authorList>
    </citation>
    <scope>NUCLEOTIDE SEQUENCE [LARGE SCALE GENOMIC DNA]</scope>
    <source>
        <strain evidence="1 2">Dia-1</strain>
    </source>
</reference>
<sequence>MGDLSPWTAAQRLLRFIDTHAVVFGRIDDSGGHIQDAYWQALEDAPALVEQLTATDRSPRLGAQGVPARSGLCNHHRPCRGRINRLRNLDQVSLEARVDVKF</sequence>
<dbReference type="Proteomes" id="UP000033774">
    <property type="component" value="Unassembled WGS sequence"/>
</dbReference>
<organism evidence="1 2">
    <name type="scientific">Elstera litoralis</name>
    <dbReference type="NCBI Taxonomy" id="552518"/>
    <lineage>
        <taxon>Bacteria</taxon>
        <taxon>Pseudomonadati</taxon>
        <taxon>Pseudomonadota</taxon>
        <taxon>Alphaproteobacteria</taxon>
        <taxon>Rhodospirillales</taxon>
        <taxon>Rhodospirillaceae</taxon>
        <taxon>Elstera</taxon>
    </lineage>
</organism>
<accession>A0A0F3ITQ9</accession>
<evidence type="ECO:0000313" key="1">
    <source>
        <dbReference type="EMBL" id="KJV10012.1"/>
    </source>
</evidence>
<comment type="caution">
    <text evidence="1">The sequence shown here is derived from an EMBL/GenBank/DDBJ whole genome shotgun (WGS) entry which is preliminary data.</text>
</comment>
<dbReference type="InterPro" id="IPR049245">
    <property type="entry name" value="DUF6880"/>
</dbReference>
<dbReference type="EMBL" id="LAJY01000170">
    <property type="protein sequence ID" value="KJV10012.1"/>
    <property type="molecule type" value="Genomic_DNA"/>
</dbReference>
<evidence type="ECO:0000313" key="2">
    <source>
        <dbReference type="Proteomes" id="UP000033774"/>
    </source>
</evidence>
<dbReference type="Pfam" id="PF21810">
    <property type="entry name" value="DUF6880"/>
    <property type="match status" value="1"/>
</dbReference>
<proteinExistence type="predicted"/>
<protein>
    <submittedName>
        <fullName evidence="1">Uncharacterized protein</fullName>
    </submittedName>
</protein>
<dbReference type="AlphaFoldDB" id="A0A0F3ITQ9"/>
<gene>
    <name evidence="1" type="ORF">VZ95_07725</name>
</gene>
<name>A0A0F3ITQ9_9PROT</name>
<keyword evidence="2" id="KW-1185">Reference proteome</keyword>
<dbReference type="RefSeq" id="WP_045775340.1">
    <property type="nucleotide sequence ID" value="NZ_LAJY01000170.1"/>
</dbReference>